<dbReference type="Pfam" id="PF00378">
    <property type="entry name" value="ECH_1"/>
    <property type="match status" value="1"/>
</dbReference>
<reference evidence="1 2" key="1">
    <citation type="journal article" date="2021" name="Int. J. Syst. Evol. Microbiol.">
        <title>Reticulibacter mediterranei gen. nov., sp. nov., within the new family Reticulibacteraceae fam. nov., and Ktedonospora formicarum gen. nov., sp. nov., Ktedonobacter robiniae sp. nov., Dictyobacter formicarum sp. nov. and Dictyobacter arantiisoli sp. nov., belonging to the class Ktedonobacteria.</title>
        <authorList>
            <person name="Yabe S."/>
            <person name="Zheng Y."/>
            <person name="Wang C.M."/>
            <person name="Sakai Y."/>
            <person name="Abe K."/>
            <person name="Yokota A."/>
            <person name="Donadio S."/>
            <person name="Cavaletti L."/>
            <person name="Monciardini P."/>
        </authorList>
    </citation>
    <scope>NUCLEOTIDE SEQUENCE [LARGE SCALE GENOMIC DNA]</scope>
    <source>
        <strain evidence="1 2">SOSP1-30</strain>
    </source>
</reference>
<evidence type="ECO:0000313" key="1">
    <source>
        <dbReference type="EMBL" id="GHO53901.1"/>
    </source>
</evidence>
<organism evidence="1 2">
    <name type="scientific">Ktedonobacter robiniae</name>
    <dbReference type="NCBI Taxonomy" id="2778365"/>
    <lineage>
        <taxon>Bacteria</taxon>
        <taxon>Bacillati</taxon>
        <taxon>Chloroflexota</taxon>
        <taxon>Ktedonobacteria</taxon>
        <taxon>Ktedonobacterales</taxon>
        <taxon>Ktedonobacteraceae</taxon>
        <taxon>Ktedonobacter</taxon>
    </lineage>
</organism>
<gene>
    <name evidence="1" type="ORF">KSB_23760</name>
</gene>
<dbReference type="PANTHER" id="PTHR11941">
    <property type="entry name" value="ENOYL-COA HYDRATASE-RELATED"/>
    <property type="match status" value="1"/>
</dbReference>
<accession>A0ABQ3UMB9</accession>
<evidence type="ECO:0000313" key="2">
    <source>
        <dbReference type="Proteomes" id="UP000654345"/>
    </source>
</evidence>
<evidence type="ECO:0008006" key="3">
    <source>
        <dbReference type="Google" id="ProtNLM"/>
    </source>
</evidence>
<dbReference type="EMBL" id="BNJG01000001">
    <property type="protein sequence ID" value="GHO53901.1"/>
    <property type="molecule type" value="Genomic_DNA"/>
</dbReference>
<dbReference type="Proteomes" id="UP000654345">
    <property type="component" value="Unassembled WGS sequence"/>
</dbReference>
<proteinExistence type="predicted"/>
<dbReference type="SUPFAM" id="SSF52096">
    <property type="entry name" value="ClpP/crotonase"/>
    <property type="match status" value="1"/>
</dbReference>
<dbReference type="CDD" id="cd06558">
    <property type="entry name" value="crotonase-like"/>
    <property type="match status" value="1"/>
</dbReference>
<comment type="caution">
    <text evidence="1">The sequence shown here is derived from an EMBL/GenBank/DDBJ whole genome shotgun (WGS) entry which is preliminary data.</text>
</comment>
<protein>
    <recommendedName>
        <fullName evidence="3">Enoyl-CoA hydratase/isomerase family protein</fullName>
    </recommendedName>
</protein>
<dbReference type="Gene3D" id="3.90.226.10">
    <property type="entry name" value="2-enoyl-CoA Hydratase, Chain A, domain 1"/>
    <property type="match status" value="1"/>
</dbReference>
<dbReference type="InterPro" id="IPR029045">
    <property type="entry name" value="ClpP/crotonase-like_dom_sf"/>
</dbReference>
<dbReference type="RefSeq" id="WP_201370670.1">
    <property type="nucleotide sequence ID" value="NZ_BNJG01000001.1"/>
</dbReference>
<dbReference type="PANTHER" id="PTHR11941:SF54">
    <property type="entry name" value="ENOYL-COA HYDRATASE, MITOCHONDRIAL"/>
    <property type="match status" value="1"/>
</dbReference>
<dbReference type="InterPro" id="IPR001753">
    <property type="entry name" value="Enoyl-CoA_hydra/iso"/>
</dbReference>
<name>A0ABQ3UMB9_9CHLR</name>
<sequence length="200" mass="21772">MSSVRTRVRNDILWIILDNVPHNALNTAMLLRLAEILRSARQQTLNLVVLTGMGEEAFCSGFDLPVDSTELQKLHQAARSVDEAFQQLAQQGIPSVALIKGHAYGPGSELAALCDTLIAREDVTLRLPAENARLFPSATSQRFPSLLKPEIFERLAKSGETLGAHAALEVGLVHQVLPAARFLQESEELLVMLSIVGLTA</sequence>
<keyword evidence="2" id="KW-1185">Reference proteome</keyword>